<evidence type="ECO:0000256" key="4">
    <source>
        <dbReference type="ARBA" id="ARBA00022692"/>
    </source>
</evidence>
<keyword evidence="2" id="KW-0813">Transport</keyword>
<keyword evidence="3" id="KW-1003">Cell membrane</keyword>
<keyword evidence="5" id="KW-0547">Nucleotide-binding</keyword>
<dbReference type="Pfam" id="PF00664">
    <property type="entry name" value="ABC_membrane"/>
    <property type="match status" value="1"/>
</dbReference>
<dbReference type="InterPro" id="IPR011527">
    <property type="entry name" value="ABC1_TM_dom"/>
</dbReference>
<evidence type="ECO:0000256" key="1">
    <source>
        <dbReference type="ARBA" id="ARBA00004651"/>
    </source>
</evidence>
<evidence type="ECO:0000259" key="10">
    <source>
        <dbReference type="PROSITE" id="PS50893"/>
    </source>
</evidence>
<dbReference type="InterPro" id="IPR039421">
    <property type="entry name" value="Type_1_exporter"/>
</dbReference>
<dbReference type="PROSITE" id="PS50929">
    <property type="entry name" value="ABC_TM1F"/>
    <property type="match status" value="1"/>
</dbReference>
<evidence type="ECO:0000256" key="7">
    <source>
        <dbReference type="ARBA" id="ARBA00022989"/>
    </source>
</evidence>
<dbReference type="GO" id="GO:0140359">
    <property type="term" value="F:ABC-type transporter activity"/>
    <property type="evidence" value="ECO:0007669"/>
    <property type="project" value="InterPro"/>
</dbReference>
<evidence type="ECO:0000313" key="12">
    <source>
        <dbReference type="EMBL" id="PSB59234.1"/>
    </source>
</evidence>
<dbReference type="PROSITE" id="PS50893">
    <property type="entry name" value="ABC_TRANSPORTER_2"/>
    <property type="match status" value="1"/>
</dbReference>
<dbReference type="InterPro" id="IPR003439">
    <property type="entry name" value="ABC_transporter-like_ATP-bd"/>
</dbReference>
<accession>A0A2T1GMU2</accession>
<dbReference type="InterPro" id="IPR027417">
    <property type="entry name" value="P-loop_NTPase"/>
</dbReference>
<keyword evidence="8 9" id="KW-0472">Membrane</keyword>
<dbReference type="SMART" id="SM00382">
    <property type="entry name" value="AAA"/>
    <property type="match status" value="1"/>
</dbReference>
<evidence type="ECO:0000313" key="13">
    <source>
        <dbReference type="Proteomes" id="UP000238937"/>
    </source>
</evidence>
<feature type="transmembrane region" description="Helical" evidence="9">
    <location>
        <begin position="21"/>
        <end position="44"/>
    </location>
</feature>
<keyword evidence="6 12" id="KW-0067">ATP-binding</keyword>
<evidence type="ECO:0000256" key="2">
    <source>
        <dbReference type="ARBA" id="ARBA00022448"/>
    </source>
</evidence>
<evidence type="ECO:0000259" key="11">
    <source>
        <dbReference type="PROSITE" id="PS50929"/>
    </source>
</evidence>
<dbReference type="FunFam" id="3.40.50.300:FF:000299">
    <property type="entry name" value="ABC transporter ATP-binding protein/permease"/>
    <property type="match status" value="1"/>
</dbReference>
<evidence type="ECO:0000256" key="5">
    <source>
        <dbReference type="ARBA" id="ARBA00022741"/>
    </source>
</evidence>
<sequence>MIHFFSKFLYVIQGKYKALTFLLFLFILTSFLEVVGVGIVGPFISIATNPVAIHQNLWASSIYSGLHLTSDSQFISVFGLGIIIIFYIKVFINFSSQKYIFEFGYNQQAEIALRLMKAYMTAPYTFHLKRNSADLIQNINNETNRFANGLMMPLLTSVSNALISLALLCLMIKTDPLAFVTIIGVLMIAFMGIYALKNPLKRWGQESSEAGAKIIQAINHGLGGLKETKVIGCESYFENQLHEQVKKYGVSTSLANSFSNLPRYMIEAFLVTFLILFTIIFISTNKDPQNLNSVLGIFAIASIRLLPSVSNLTSSINGIRYNAFSLDKIYFDFQELANENNKILDLSCGRMDSLNNKELSSFGDRVSLNNIHYRYPNAANIALENVSMTIRKGQSIGLIGKSGAGKTTLVDIILGLLAPESGDITVDGVSIYPNLRSWQNMLGYVPQSIFLTDDTLQQNIAFGVPNHLIDPDRLWRAVEVAQLSDYVKQLPQGLETKVGERGVLLSGGQRQRVGIARAIYHEREVLVFDEATAALDNETEALVTESIKSLSGTKTIIIIAHRLTTIEHCDIIYLLDKGTIVKSGNYEEVTMKR</sequence>
<dbReference type="GO" id="GO:0034040">
    <property type="term" value="F:ATPase-coupled lipid transmembrane transporter activity"/>
    <property type="evidence" value="ECO:0007669"/>
    <property type="project" value="TreeGrafter"/>
</dbReference>
<dbReference type="PANTHER" id="PTHR24221">
    <property type="entry name" value="ATP-BINDING CASSETTE SUB-FAMILY B"/>
    <property type="match status" value="1"/>
</dbReference>
<dbReference type="GO" id="GO:0005886">
    <property type="term" value="C:plasma membrane"/>
    <property type="evidence" value="ECO:0007669"/>
    <property type="project" value="UniProtKB-SubCell"/>
</dbReference>
<feature type="transmembrane region" description="Helical" evidence="9">
    <location>
        <begin position="150"/>
        <end position="171"/>
    </location>
</feature>
<comment type="subcellular location">
    <subcellularLocation>
        <location evidence="1">Cell membrane</location>
        <topology evidence="1">Multi-pass membrane protein</topology>
    </subcellularLocation>
</comment>
<proteinExistence type="predicted"/>
<feature type="transmembrane region" description="Helical" evidence="9">
    <location>
        <begin position="264"/>
        <end position="283"/>
    </location>
</feature>
<keyword evidence="4 9" id="KW-0812">Transmembrane</keyword>
<name>A0A2T1GMU2_9CYAN</name>
<evidence type="ECO:0000256" key="9">
    <source>
        <dbReference type="SAM" id="Phobius"/>
    </source>
</evidence>
<dbReference type="EMBL" id="PVWO01000010">
    <property type="protein sequence ID" value="PSB59234.1"/>
    <property type="molecule type" value="Genomic_DNA"/>
</dbReference>
<feature type="transmembrane region" description="Helical" evidence="9">
    <location>
        <begin position="177"/>
        <end position="196"/>
    </location>
</feature>
<organism evidence="12 13">
    <name type="scientific">Chamaesiphon polymorphus CCALA 037</name>
    <dbReference type="NCBI Taxonomy" id="2107692"/>
    <lineage>
        <taxon>Bacteria</taxon>
        <taxon>Bacillati</taxon>
        <taxon>Cyanobacteriota</taxon>
        <taxon>Cyanophyceae</taxon>
        <taxon>Gomontiellales</taxon>
        <taxon>Chamaesiphonaceae</taxon>
        <taxon>Chamaesiphon</taxon>
    </lineage>
</organism>
<dbReference type="PANTHER" id="PTHR24221:SF654">
    <property type="entry name" value="ATP-BINDING CASSETTE SUB-FAMILY B MEMBER 6"/>
    <property type="match status" value="1"/>
</dbReference>
<feature type="transmembrane region" description="Helical" evidence="9">
    <location>
        <begin position="74"/>
        <end position="92"/>
    </location>
</feature>
<dbReference type="InterPro" id="IPR003593">
    <property type="entry name" value="AAA+_ATPase"/>
</dbReference>
<dbReference type="SUPFAM" id="SSF90123">
    <property type="entry name" value="ABC transporter transmembrane region"/>
    <property type="match status" value="1"/>
</dbReference>
<evidence type="ECO:0000256" key="3">
    <source>
        <dbReference type="ARBA" id="ARBA00022475"/>
    </source>
</evidence>
<evidence type="ECO:0000256" key="8">
    <source>
        <dbReference type="ARBA" id="ARBA00023136"/>
    </source>
</evidence>
<dbReference type="InterPro" id="IPR017871">
    <property type="entry name" value="ABC_transporter-like_CS"/>
</dbReference>
<dbReference type="SUPFAM" id="SSF52540">
    <property type="entry name" value="P-loop containing nucleoside triphosphate hydrolases"/>
    <property type="match status" value="1"/>
</dbReference>
<dbReference type="Gene3D" id="3.40.50.300">
    <property type="entry name" value="P-loop containing nucleotide triphosphate hydrolases"/>
    <property type="match status" value="1"/>
</dbReference>
<dbReference type="GO" id="GO:0016887">
    <property type="term" value="F:ATP hydrolysis activity"/>
    <property type="evidence" value="ECO:0007669"/>
    <property type="project" value="InterPro"/>
</dbReference>
<dbReference type="Proteomes" id="UP000238937">
    <property type="component" value="Unassembled WGS sequence"/>
</dbReference>
<feature type="domain" description="ABC transmembrane type-1" evidence="11">
    <location>
        <begin position="21"/>
        <end position="319"/>
    </location>
</feature>
<feature type="domain" description="ABC transporter" evidence="10">
    <location>
        <begin position="366"/>
        <end position="593"/>
    </location>
</feature>
<reference evidence="12 13" key="1">
    <citation type="submission" date="2018-03" db="EMBL/GenBank/DDBJ databases">
        <title>The ancient ancestry and fast evolution of plastids.</title>
        <authorList>
            <person name="Moore K.R."/>
            <person name="Magnabosco C."/>
            <person name="Momper L."/>
            <person name="Gold D.A."/>
            <person name="Bosak T."/>
            <person name="Fournier G.P."/>
        </authorList>
    </citation>
    <scope>NUCLEOTIDE SEQUENCE [LARGE SCALE GENOMIC DNA]</scope>
    <source>
        <strain evidence="12 13">CCALA 037</strain>
    </source>
</reference>
<comment type="caution">
    <text evidence="12">The sequence shown here is derived from an EMBL/GenBank/DDBJ whole genome shotgun (WGS) entry which is preliminary data.</text>
</comment>
<protein>
    <submittedName>
        <fullName evidence="12">ABC transporter ATP-binding protein</fullName>
    </submittedName>
</protein>
<dbReference type="OrthoDB" id="9762790at2"/>
<dbReference type="GO" id="GO:0005524">
    <property type="term" value="F:ATP binding"/>
    <property type="evidence" value="ECO:0007669"/>
    <property type="project" value="UniProtKB-KW"/>
</dbReference>
<evidence type="ECO:0000256" key="6">
    <source>
        <dbReference type="ARBA" id="ARBA00022840"/>
    </source>
</evidence>
<dbReference type="Pfam" id="PF00005">
    <property type="entry name" value="ABC_tran"/>
    <property type="match status" value="1"/>
</dbReference>
<dbReference type="Gene3D" id="1.20.1560.10">
    <property type="entry name" value="ABC transporter type 1, transmembrane domain"/>
    <property type="match status" value="1"/>
</dbReference>
<keyword evidence="7 9" id="KW-1133">Transmembrane helix</keyword>
<dbReference type="AlphaFoldDB" id="A0A2T1GMU2"/>
<gene>
    <name evidence="12" type="ORF">C7B77_01665</name>
</gene>
<dbReference type="PROSITE" id="PS00211">
    <property type="entry name" value="ABC_TRANSPORTER_1"/>
    <property type="match status" value="1"/>
</dbReference>
<dbReference type="InterPro" id="IPR036640">
    <property type="entry name" value="ABC1_TM_sf"/>
</dbReference>
<keyword evidence="13" id="KW-1185">Reference proteome</keyword>